<feature type="domain" description="AprE-like beta-barrel" evidence="7">
    <location>
        <begin position="306"/>
        <end position="401"/>
    </location>
</feature>
<dbReference type="RefSeq" id="WP_075085448.1">
    <property type="nucleotide sequence ID" value="NZ_CP042912.1"/>
</dbReference>
<feature type="transmembrane region" description="Helical" evidence="6">
    <location>
        <begin position="21"/>
        <end position="41"/>
    </location>
</feature>
<keyword evidence="9" id="KW-1185">Reference proteome</keyword>
<dbReference type="InterPro" id="IPR058982">
    <property type="entry name" value="Beta-barrel_AprE"/>
</dbReference>
<dbReference type="Pfam" id="PF26002">
    <property type="entry name" value="Beta-barrel_AprE"/>
    <property type="match status" value="1"/>
</dbReference>
<evidence type="ECO:0000256" key="4">
    <source>
        <dbReference type="ARBA" id="ARBA00023136"/>
    </source>
</evidence>
<accession>A0A5B9P611</accession>
<evidence type="ECO:0000313" key="8">
    <source>
        <dbReference type="EMBL" id="QEG21768.1"/>
    </source>
</evidence>
<sequence length="422" mass="46445">MSHHLQVASEFYRVARGKKPAGKLLIQLTFAILILTIWASLTPISETVSHTVKIVPNASGFESSDGALFPNSSTSGSVAEMLCGELESVRKGDVLARLDTREIAAKRKGELQKIQNFELEIEAKSVQIELAAATFRTQRAELLAQLKSEQQIDSKRSEERSIQIRSATSQSQHLEREWARAQKLASRNAISQSEAAALQADFEKAKQDLAMAQLPIADSKIAELESRIESLVASHEEQVHSIETERLGLQNRLSAARNEVELLELRIRQCEIVAPSDGQVSQCSLRVGDWVSPGVVGITVSKNGFMAETLLPSSKIGSVKTGDPACIVVDGIDWLVNGSLKARVTEISPDLYQKEVVQGDGSRVRVDGYRVRLELDADRNDFERWDSIRLGMTGIVEIETGQKKLAIHLLEQALGNDWLSGK</sequence>
<keyword evidence="5" id="KW-0175">Coiled coil</keyword>
<dbReference type="KEGG" id="mff:MFFC18_16270"/>
<evidence type="ECO:0000259" key="7">
    <source>
        <dbReference type="Pfam" id="PF26002"/>
    </source>
</evidence>
<dbReference type="GO" id="GO:0016020">
    <property type="term" value="C:membrane"/>
    <property type="evidence" value="ECO:0007669"/>
    <property type="project" value="UniProtKB-SubCell"/>
</dbReference>
<keyword evidence="3 6" id="KW-1133">Transmembrane helix</keyword>
<dbReference type="AlphaFoldDB" id="A0A5B9P611"/>
<feature type="coiled-coil region" evidence="5">
    <location>
        <begin position="232"/>
        <end position="273"/>
    </location>
</feature>
<organism evidence="8 9">
    <name type="scientific">Mariniblastus fucicola</name>
    <dbReference type="NCBI Taxonomy" id="980251"/>
    <lineage>
        <taxon>Bacteria</taxon>
        <taxon>Pseudomonadati</taxon>
        <taxon>Planctomycetota</taxon>
        <taxon>Planctomycetia</taxon>
        <taxon>Pirellulales</taxon>
        <taxon>Pirellulaceae</taxon>
        <taxon>Mariniblastus</taxon>
    </lineage>
</organism>
<evidence type="ECO:0000256" key="2">
    <source>
        <dbReference type="ARBA" id="ARBA00022692"/>
    </source>
</evidence>
<dbReference type="PANTHER" id="PTHR30386:SF26">
    <property type="entry name" value="TRANSPORT PROTEIN COMB"/>
    <property type="match status" value="1"/>
</dbReference>
<evidence type="ECO:0000256" key="6">
    <source>
        <dbReference type="SAM" id="Phobius"/>
    </source>
</evidence>
<dbReference type="PRINTS" id="PR01490">
    <property type="entry name" value="RTXTOXIND"/>
</dbReference>
<dbReference type="Proteomes" id="UP000322214">
    <property type="component" value="Chromosome"/>
</dbReference>
<name>A0A5B9P611_9BACT</name>
<dbReference type="OrthoDB" id="9809068at2"/>
<evidence type="ECO:0000256" key="1">
    <source>
        <dbReference type="ARBA" id="ARBA00004167"/>
    </source>
</evidence>
<gene>
    <name evidence="8" type="ORF">MFFC18_16270</name>
</gene>
<reference evidence="8 9" key="1">
    <citation type="submission" date="2019-08" db="EMBL/GenBank/DDBJ databases">
        <title>Deep-cultivation of Planctomycetes and their phenomic and genomic characterization uncovers novel biology.</title>
        <authorList>
            <person name="Wiegand S."/>
            <person name="Jogler M."/>
            <person name="Boedeker C."/>
            <person name="Pinto D."/>
            <person name="Vollmers J."/>
            <person name="Rivas-Marin E."/>
            <person name="Kohn T."/>
            <person name="Peeters S.H."/>
            <person name="Heuer A."/>
            <person name="Rast P."/>
            <person name="Oberbeckmann S."/>
            <person name="Bunk B."/>
            <person name="Jeske O."/>
            <person name="Meyerdierks A."/>
            <person name="Storesund J.E."/>
            <person name="Kallscheuer N."/>
            <person name="Luecker S."/>
            <person name="Lage O.M."/>
            <person name="Pohl T."/>
            <person name="Merkel B.J."/>
            <person name="Hornburger P."/>
            <person name="Mueller R.-W."/>
            <person name="Bruemmer F."/>
            <person name="Labrenz M."/>
            <person name="Spormann A.M."/>
            <person name="Op den Camp H."/>
            <person name="Overmann J."/>
            <person name="Amann R."/>
            <person name="Jetten M.S.M."/>
            <person name="Mascher T."/>
            <person name="Medema M.H."/>
            <person name="Devos D.P."/>
            <person name="Kaster A.-K."/>
            <person name="Ovreas L."/>
            <person name="Rohde M."/>
            <person name="Galperin M.Y."/>
            <person name="Jogler C."/>
        </authorList>
    </citation>
    <scope>NUCLEOTIDE SEQUENCE [LARGE SCALE GENOMIC DNA]</scope>
    <source>
        <strain evidence="8 9">FC18</strain>
    </source>
</reference>
<comment type="subcellular location">
    <subcellularLocation>
        <location evidence="1">Membrane</location>
        <topology evidence="1">Single-pass membrane protein</topology>
    </subcellularLocation>
</comment>
<dbReference type="PANTHER" id="PTHR30386">
    <property type="entry name" value="MEMBRANE FUSION SUBUNIT OF EMRAB-TOLC MULTIDRUG EFFLUX PUMP"/>
    <property type="match status" value="1"/>
</dbReference>
<keyword evidence="4 6" id="KW-0472">Membrane</keyword>
<evidence type="ECO:0000256" key="3">
    <source>
        <dbReference type="ARBA" id="ARBA00022989"/>
    </source>
</evidence>
<evidence type="ECO:0000256" key="5">
    <source>
        <dbReference type="SAM" id="Coils"/>
    </source>
</evidence>
<dbReference type="STRING" id="980251.GCA_001642875_03228"/>
<dbReference type="Gene3D" id="2.40.30.170">
    <property type="match status" value="1"/>
</dbReference>
<keyword evidence="2 6" id="KW-0812">Transmembrane</keyword>
<proteinExistence type="predicted"/>
<dbReference type="InterPro" id="IPR050739">
    <property type="entry name" value="MFP"/>
</dbReference>
<evidence type="ECO:0000313" key="9">
    <source>
        <dbReference type="Proteomes" id="UP000322214"/>
    </source>
</evidence>
<dbReference type="EMBL" id="CP042912">
    <property type="protein sequence ID" value="QEG21768.1"/>
    <property type="molecule type" value="Genomic_DNA"/>
</dbReference>
<protein>
    <submittedName>
        <fullName evidence="8">p-hydroxybenzoic acid efflux subunit AaeA</fullName>
    </submittedName>
</protein>